<protein>
    <submittedName>
        <fullName evidence="2">Uncharacterized protein</fullName>
    </submittedName>
</protein>
<accession>A0A4R6YAJ8</accession>
<evidence type="ECO:0000313" key="3">
    <source>
        <dbReference type="Proteomes" id="UP000294480"/>
    </source>
</evidence>
<gene>
    <name evidence="2" type="ORF">DFR44_10324</name>
</gene>
<keyword evidence="1" id="KW-0732">Signal</keyword>
<evidence type="ECO:0000313" key="2">
    <source>
        <dbReference type="EMBL" id="TDR32511.1"/>
    </source>
</evidence>
<proteinExistence type="predicted"/>
<comment type="caution">
    <text evidence="2">The sequence shown here is derived from an EMBL/GenBank/DDBJ whole genome shotgun (WGS) entry which is preliminary data.</text>
</comment>
<evidence type="ECO:0000256" key="1">
    <source>
        <dbReference type="SAM" id="SignalP"/>
    </source>
</evidence>
<organism evidence="2 3">
    <name type="scientific">Hydromonas duriensis</name>
    <dbReference type="NCBI Taxonomy" id="1527608"/>
    <lineage>
        <taxon>Bacteria</taxon>
        <taxon>Pseudomonadati</taxon>
        <taxon>Pseudomonadota</taxon>
        <taxon>Betaproteobacteria</taxon>
        <taxon>Burkholderiales</taxon>
        <taxon>Burkholderiaceae</taxon>
        <taxon>Hydromonas</taxon>
    </lineage>
</organism>
<name>A0A4R6YAJ8_9BURK</name>
<feature type="signal peptide" evidence="1">
    <location>
        <begin position="1"/>
        <end position="24"/>
    </location>
</feature>
<sequence>MKKSTNLKKSLLLLGLTISSACFAKETIVCQSKTLDEMMLYLDTGKLKGKTISCISGDLWAVDGNSCSANGYYALHANSGILFSFVKSWQDASDGDTLTYFWKNEAGILFSASGVLAGGDGVEFYLNRHTGKAVFKNHVLNQKVDFFCSKIKKNKV</sequence>
<dbReference type="RefSeq" id="WP_133619062.1">
    <property type="nucleotide sequence ID" value="NZ_SNZE01000003.1"/>
</dbReference>
<dbReference type="EMBL" id="SNZE01000003">
    <property type="protein sequence ID" value="TDR32511.1"/>
    <property type="molecule type" value="Genomic_DNA"/>
</dbReference>
<keyword evidence="3" id="KW-1185">Reference proteome</keyword>
<dbReference type="AlphaFoldDB" id="A0A4R6YAJ8"/>
<feature type="chain" id="PRO_5020636389" evidence="1">
    <location>
        <begin position="25"/>
        <end position="156"/>
    </location>
</feature>
<dbReference type="Proteomes" id="UP000294480">
    <property type="component" value="Unassembled WGS sequence"/>
</dbReference>
<reference evidence="2 3" key="1">
    <citation type="submission" date="2019-03" db="EMBL/GenBank/DDBJ databases">
        <title>Genomic Encyclopedia of Type Strains, Phase IV (KMG-IV): sequencing the most valuable type-strain genomes for metagenomic binning, comparative biology and taxonomic classification.</title>
        <authorList>
            <person name="Goeker M."/>
        </authorList>
    </citation>
    <scope>NUCLEOTIDE SEQUENCE [LARGE SCALE GENOMIC DNA]</scope>
    <source>
        <strain evidence="2 3">DSM 102852</strain>
    </source>
</reference>
<dbReference type="PROSITE" id="PS51257">
    <property type="entry name" value="PROKAR_LIPOPROTEIN"/>
    <property type="match status" value="1"/>
</dbReference>